<dbReference type="SUPFAM" id="SSF51735">
    <property type="entry name" value="NAD(P)-binding Rossmann-fold domains"/>
    <property type="match status" value="1"/>
</dbReference>
<dbReference type="InterPro" id="IPR020843">
    <property type="entry name" value="ER"/>
</dbReference>
<gene>
    <name evidence="3" type="ORF">JGI23_00055</name>
</gene>
<accession>A0A0P1MLA4</accession>
<evidence type="ECO:0000259" key="2">
    <source>
        <dbReference type="SMART" id="SM00829"/>
    </source>
</evidence>
<reference evidence="4" key="1">
    <citation type="submission" date="2015-11" db="EMBL/GenBank/DDBJ databases">
        <authorList>
            <person name="Varghese N."/>
        </authorList>
    </citation>
    <scope>NUCLEOTIDE SEQUENCE [LARGE SCALE GENOMIC DNA]</scope>
    <source>
        <strain evidence="4">JGI-23</strain>
    </source>
</reference>
<keyword evidence="1" id="KW-0521">NADP</keyword>
<dbReference type="SUPFAM" id="SSF50129">
    <property type="entry name" value="GroES-like"/>
    <property type="match status" value="1"/>
</dbReference>
<proteinExistence type="predicted"/>
<dbReference type="EMBL" id="CZVW01000001">
    <property type="protein sequence ID" value="CUS96086.1"/>
    <property type="molecule type" value="Genomic_DNA"/>
</dbReference>
<dbReference type="InterPro" id="IPR011032">
    <property type="entry name" value="GroES-like_sf"/>
</dbReference>
<dbReference type="Pfam" id="PF08240">
    <property type="entry name" value="ADH_N"/>
    <property type="match status" value="1"/>
</dbReference>
<dbReference type="GO" id="GO:0016491">
    <property type="term" value="F:oxidoreductase activity"/>
    <property type="evidence" value="ECO:0007669"/>
    <property type="project" value="InterPro"/>
</dbReference>
<dbReference type="OrthoDB" id="9787435at2"/>
<evidence type="ECO:0000313" key="4">
    <source>
        <dbReference type="Proteomes" id="UP000199197"/>
    </source>
</evidence>
<dbReference type="InterPro" id="IPR036291">
    <property type="entry name" value="NAD(P)-bd_dom_sf"/>
</dbReference>
<dbReference type="CDD" id="cd08266">
    <property type="entry name" value="Zn_ADH_like1"/>
    <property type="match status" value="1"/>
</dbReference>
<dbReference type="Gene3D" id="3.90.180.10">
    <property type="entry name" value="Medium-chain alcohol dehydrogenases, catalytic domain"/>
    <property type="match status" value="1"/>
</dbReference>
<name>A0A0P1MLA4_9BACT</name>
<evidence type="ECO:0000313" key="3">
    <source>
        <dbReference type="EMBL" id="CUS96086.1"/>
    </source>
</evidence>
<dbReference type="Proteomes" id="UP000199197">
    <property type="component" value="Unassembled WGS sequence"/>
</dbReference>
<dbReference type="InterPro" id="IPR051603">
    <property type="entry name" value="Zinc-ADH_QOR/CCCR"/>
</dbReference>
<keyword evidence="4" id="KW-1185">Reference proteome</keyword>
<dbReference type="Pfam" id="PF00107">
    <property type="entry name" value="ADH_zinc_N"/>
    <property type="match status" value="1"/>
</dbReference>
<dbReference type="PANTHER" id="PTHR44154:SF1">
    <property type="entry name" value="QUINONE OXIDOREDUCTASE"/>
    <property type="match status" value="1"/>
</dbReference>
<feature type="domain" description="Enoyl reductase (ER)" evidence="2">
    <location>
        <begin position="10"/>
        <end position="338"/>
    </location>
</feature>
<dbReference type="InterPro" id="IPR013149">
    <property type="entry name" value="ADH-like_C"/>
</dbReference>
<evidence type="ECO:0000256" key="1">
    <source>
        <dbReference type="ARBA" id="ARBA00022857"/>
    </source>
</evidence>
<dbReference type="SMART" id="SM00829">
    <property type="entry name" value="PKS_ER"/>
    <property type="match status" value="1"/>
</dbReference>
<dbReference type="InterPro" id="IPR013154">
    <property type="entry name" value="ADH-like_N"/>
</dbReference>
<organism evidence="3 4">
    <name type="scientific">Candidatus Chryseopegocella kryptomonas</name>
    <dbReference type="NCBI Taxonomy" id="1633643"/>
    <lineage>
        <taxon>Bacteria</taxon>
        <taxon>Pseudomonadati</taxon>
        <taxon>Candidatus Kryptoniota</taxon>
        <taxon>Candidatus Chryseopegocella</taxon>
    </lineage>
</organism>
<dbReference type="AlphaFoldDB" id="A0A0P1MLA4"/>
<sequence>MRAVAITEFGGRDKLKLMDLPQPKPKAGEVLIQLKAASLNHLDIWIRKGLYKIPFPHILGADGAGIIADVGEGVTHLKVGEKVLISPGIGCGICQECASGRENFCKLYHILGVQKDGTYAEYVALPAQNVLPIPPNLDFEEAASIPLVFLTAWHALVTRGGIRPGMKVLIHAAGSGVGIAAIQIAKLFNAIVFTTAGSDEKLEKAKNLGADVLINYKKEDFQERLKIETQGEGIDLILDHVGLDTVMKGLKSLKKGGKLITLGATSGSEVPIELRFVYGKNLSIEGIYMGSKGELMEVLKFFSDGKLKPVIHTILPLEEAQEAHRILEEREAFGKVVLKI</sequence>
<dbReference type="RefSeq" id="WP_092346661.1">
    <property type="nucleotide sequence ID" value="NZ_CZVW01000001.1"/>
</dbReference>
<protein>
    <submittedName>
        <fullName evidence="3">NADPH:quinone reductase</fullName>
    </submittedName>
</protein>
<dbReference type="PANTHER" id="PTHR44154">
    <property type="entry name" value="QUINONE OXIDOREDUCTASE"/>
    <property type="match status" value="1"/>
</dbReference>